<dbReference type="Proteomes" id="UP000886998">
    <property type="component" value="Unassembled WGS sequence"/>
</dbReference>
<protein>
    <submittedName>
        <fullName evidence="1">Uncharacterized protein</fullName>
    </submittedName>
</protein>
<evidence type="ECO:0000313" key="1">
    <source>
        <dbReference type="EMBL" id="GFY73192.1"/>
    </source>
</evidence>
<gene>
    <name evidence="1" type="ORF">TNIN_85951</name>
</gene>
<comment type="caution">
    <text evidence="1">The sequence shown here is derived from an EMBL/GenBank/DDBJ whole genome shotgun (WGS) entry which is preliminary data.</text>
</comment>
<reference evidence="1" key="1">
    <citation type="submission" date="2020-08" db="EMBL/GenBank/DDBJ databases">
        <title>Multicomponent nature underlies the extraordinary mechanical properties of spider dragline silk.</title>
        <authorList>
            <person name="Kono N."/>
            <person name="Nakamura H."/>
            <person name="Mori M."/>
            <person name="Yoshida Y."/>
            <person name="Ohtoshi R."/>
            <person name="Malay A.D."/>
            <person name="Moran D.A.P."/>
            <person name="Tomita M."/>
            <person name="Numata K."/>
            <person name="Arakawa K."/>
        </authorList>
    </citation>
    <scope>NUCLEOTIDE SEQUENCE</scope>
</reference>
<keyword evidence="2" id="KW-1185">Reference proteome</keyword>
<dbReference type="AlphaFoldDB" id="A0A8X7CQY5"/>
<dbReference type="EMBL" id="BMAV01019903">
    <property type="protein sequence ID" value="GFY73192.1"/>
    <property type="molecule type" value="Genomic_DNA"/>
</dbReference>
<evidence type="ECO:0000313" key="2">
    <source>
        <dbReference type="Proteomes" id="UP000886998"/>
    </source>
</evidence>
<organism evidence="1 2">
    <name type="scientific">Trichonephila inaurata madagascariensis</name>
    <dbReference type="NCBI Taxonomy" id="2747483"/>
    <lineage>
        <taxon>Eukaryota</taxon>
        <taxon>Metazoa</taxon>
        <taxon>Ecdysozoa</taxon>
        <taxon>Arthropoda</taxon>
        <taxon>Chelicerata</taxon>
        <taxon>Arachnida</taxon>
        <taxon>Araneae</taxon>
        <taxon>Araneomorphae</taxon>
        <taxon>Entelegynae</taxon>
        <taxon>Araneoidea</taxon>
        <taxon>Nephilidae</taxon>
        <taxon>Trichonephila</taxon>
        <taxon>Trichonephila inaurata</taxon>
    </lineage>
</organism>
<accession>A0A8X7CQY5</accession>
<name>A0A8X7CQY5_9ARAC</name>
<sequence>MDLLHYIGGKAFLISFHRYGQQGTYVRRSTGKEGIPQLSSTSSRAGTSLCLSPVIDSIRIPSLLDFVRIPSGNGVSG</sequence>
<proteinExistence type="predicted"/>